<organism evidence="9 10">
    <name type="scientific">Rotaria magnacalcarata</name>
    <dbReference type="NCBI Taxonomy" id="392030"/>
    <lineage>
        <taxon>Eukaryota</taxon>
        <taxon>Metazoa</taxon>
        <taxon>Spiralia</taxon>
        <taxon>Gnathifera</taxon>
        <taxon>Rotifera</taxon>
        <taxon>Eurotatoria</taxon>
        <taxon>Bdelloidea</taxon>
        <taxon>Philodinida</taxon>
        <taxon>Philodinidae</taxon>
        <taxon>Rotaria</taxon>
    </lineage>
</organism>
<evidence type="ECO:0000313" key="10">
    <source>
        <dbReference type="Proteomes" id="UP000681720"/>
    </source>
</evidence>
<evidence type="ECO:0000256" key="2">
    <source>
        <dbReference type="ARBA" id="ARBA00005204"/>
    </source>
</evidence>
<evidence type="ECO:0000256" key="7">
    <source>
        <dbReference type="ARBA" id="ARBA00022840"/>
    </source>
</evidence>
<dbReference type="CDD" id="cd11534">
    <property type="entry name" value="NTP-PPase_HisIE_like"/>
    <property type="match status" value="1"/>
</dbReference>
<dbReference type="AlphaFoldDB" id="A0A8S3KAA0"/>
<keyword evidence="4" id="KW-0028">Amino-acid biosynthesis</keyword>
<evidence type="ECO:0000256" key="5">
    <source>
        <dbReference type="ARBA" id="ARBA00022741"/>
    </source>
</evidence>
<evidence type="ECO:0000313" key="9">
    <source>
        <dbReference type="EMBL" id="CAF5226720.1"/>
    </source>
</evidence>
<accession>A0A8S3KAA0</accession>
<feature type="non-terminal residue" evidence="9">
    <location>
        <position position="1"/>
    </location>
</feature>
<dbReference type="Pfam" id="PF01503">
    <property type="entry name" value="PRA-PH"/>
    <property type="match status" value="1"/>
</dbReference>
<dbReference type="Proteomes" id="UP000681720">
    <property type="component" value="Unassembled WGS sequence"/>
</dbReference>
<dbReference type="GO" id="GO:0000105">
    <property type="term" value="P:L-histidine biosynthetic process"/>
    <property type="evidence" value="ECO:0007669"/>
    <property type="project" value="UniProtKB-KW"/>
</dbReference>
<dbReference type="EC" id="3.6.1.31" evidence="3"/>
<dbReference type="SUPFAM" id="SSF101386">
    <property type="entry name" value="all-alpha NTP pyrophosphatases"/>
    <property type="match status" value="1"/>
</dbReference>
<protein>
    <recommendedName>
        <fullName evidence="3">phosphoribosyl-ATP diphosphatase</fullName>
        <ecNumber evidence="3">3.6.1.31</ecNumber>
    </recommendedName>
</protein>
<evidence type="ECO:0000256" key="1">
    <source>
        <dbReference type="ARBA" id="ARBA00001460"/>
    </source>
</evidence>
<keyword evidence="8" id="KW-0368">Histidine biosynthesis</keyword>
<sequence>QRNPQLALAKIMEEFWEVVVAPQDNQVSECSDLLVHLIMYLNGNGISIEDIFNELHARRWAPKLSVENTKIPDEKSNEIIICISASKYPDKTDEFAEEQLGIKITRHSGRNLLVEGQIVDRNKFCKYFSHEENIKLSLFISRPQDMPWLLAS</sequence>
<dbReference type="InterPro" id="IPR021130">
    <property type="entry name" value="PRib-ATP_PPHydrolase-like"/>
</dbReference>
<evidence type="ECO:0000256" key="6">
    <source>
        <dbReference type="ARBA" id="ARBA00022801"/>
    </source>
</evidence>
<feature type="non-terminal residue" evidence="9">
    <location>
        <position position="152"/>
    </location>
</feature>
<gene>
    <name evidence="9" type="ORF">GIL414_LOCUS87264</name>
</gene>
<evidence type="ECO:0000256" key="4">
    <source>
        <dbReference type="ARBA" id="ARBA00022605"/>
    </source>
</evidence>
<evidence type="ECO:0000256" key="8">
    <source>
        <dbReference type="ARBA" id="ARBA00023102"/>
    </source>
</evidence>
<reference evidence="9" key="1">
    <citation type="submission" date="2021-02" db="EMBL/GenBank/DDBJ databases">
        <authorList>
            <person name="Nowell W R."/>
        </authorList>
    </citation>
    <scope>NUCLEOTIDE SEQUENCE</scope>
</reference>
<comment type="pathway">
    <text evidence="2">Amino-acid biosynthesis; L-histidine biosynthesis; L-histidine from 5-phospho-alpha-D-ribose 1-diphosphate: step 2/9.</text>
</comment>
<dbReference type="EMBL" id="CAJOBJ010379074">
    <property type="protein sequence ID" value="CAF5226720.1"/>
    <property type="molecule type" value="Genomic_DNA"/>
</dbReference>
<keyword evidence="6" id="KW-0378">Hydrolase</keyword>
<proteinExistence type="predicted"/>
<comment type="caution">
    <text evidence="9">The sequence shown here is derived from an EMBL/GenBank/DDBJ whole genome shotgun (WGS) entry which is preliminary data.</text>
</comment>
<keyword evidence="5" id="KW-0547">Nucleotide-binding</keyword>
<dbReference type="GO" id="GO:0005524">
    <property type="term" value="F:ATP binding"/>
    <property type="evidence" value="ECO:0007669"/>
    <property type="project" value="UniProtKB-KW"/>
</dbReference>
<evidence type="ECO:0000256" key="3">
    <source>
        <dbReference type="ARBA" id="ARBA00012414"/>
    </source>
</evidence>
<dbReference type="GO" id="GO:0004636">
    <property type="term" value="F:phosphoribosyl-ATP diphosphatase activity"/>
    <property type="evidence" value="ECO:0007669"/>
    <property type="project" value="UniProtKB-EC"/>
</dbReference>
<dbReference type="Gene3D" id="1.10.287.1080">
    <property type="entry name" value="MazG-like"/>
    <property type="match status" value="1"/>
</dbReference>
<comment type="catalytic activity">
    <reaction evidence="1">
        <text>1-(5-phospho-beta-D-ribosyl)-ATP + H2O = 1-(5-phospho-beta-D-ribosyl)-5'-AMP + diphosphate + H(+)</text>
        <dbReference type="Rhea" id="RHEA:22828"/>
        <dbReference type="ChEBI" id="CHEBI:15377"/>
        <dbReference type="ChEBI" id="CHEBI:15378"/>
        <dbReference type="ChEBI" id="CHEBI:33019"/>
        <dbReference type="ChEBI" id="CHEBI:59457"/>
        <dbReference type="ChEBI" id="CHEBI:73183"/>
        <dbReference type="EC" id="3.6.1.31"/>
    </reaction>
</comment>
<dbReference type="InterPro" id="IPR008179">
    <property type="entry name" value="HisE"/>
</dbReference>
<name>A0A8S3KAA0_9BILA</name>
<keyword evidence="7" id="KW-0067">ATP-binding</keyword>